<accession>A0A7J7RI10</accession>
<organism evidence="2 3">
    <name type="scientific">Myotis myotis</name>
    <name type="common">Greater mouse-eared bat</name>
    <name type="synonym">Vespertilio myotis</name>
    <dbReference type="NCBI Taxonomy" id="51298"/>
    <lineage>
        <taxon>Eukaryota</taxon>
        <taxon>Metazoa</taxon>
        <taxon>Chordata</taxon>
        <taxon>Craniata</taxon>
        <taxon>Vertebrata</taxon>
        <taxon>Euteleostomi</taxon>
        <taxon>Mammalia</taxon>
        <taxon>Eutheria</taxon>
        <taxon>Laurasiatheria</taxon>
        <taxon>Chiroptera</taxon>
        <taxon>Yangochiroptera</taxon>
        <taxon>Vespertilionidae</taxon>
        <taxon>Myotis</taxon>
    </lineage>
</organism>
<sequence length="39" mass="4336">MWTSRCRPPSDMSWDGNPPPRSRVAPKGPGPPRKKGNSF</sequence>
<gene>
    <name evidence="2" type="ORF">mMyoMyo1_020136</name>
</gene>
<proteinExistence type="predicted"/>
<keyword evidence="3" id="KW-1185">Reference proteome</keyword>
<reference evidence="2 3" key="1">
    <citation type="journal article" date="2020" name="Nature">
        <title>Six reference-quality genomes reveal evolution of bat adaptations.</title>
        <authorList>
            <person name="Jebb D."/>
            <person name="Huang Z."/>
            <person name="Pippel M."/>
            <person name="Hughes G.M."/>
            <person name="Lavrichenko K."/>
            <person name="Devanna P."/>
            <person name="Winkler S."/>
            <person name="Jermiin L.S."/>
            <person name="Skirmuntt E.C."/>
            <person name="Katzourakis A."/>
            <person name="Burkitt-Gray L."/>
            <person name="Ray D.A."/>
            <person name="Sullivan K.A.M."/>
            <person name="Roscito J.G."/>
            <person name="Kirilenko B.M."/>
            <person name="Davalos L.M."/>
            <person name="Corthals A.P."/>
            <person name="Power M.L."/>
            <person name="Jones G."/>
            <person name="Ransome R.D."/>
            <person name="Dechmann D.K.N."/>
            <person name="Locatelli A.G."/>
            <person name="Puechmaille S.J."/>
            <person name="Fedrigo O."/>
            <person name="Jarvis E.D."/>
            <person name="Hiller M."/>
            <person name="Vernes S.C."/>
            <person name="Myers E.W."/>
            <person name="Teeling E.C."/>
        </authorList>
    </citation>
    <scope>NUCLEOTIDE SEQUENCE [LARGE SCALE GENOMIC DNA]</scope>
    <source>
        <strain evidence="2">MMyoMyo1</strain>
        <tissue evidence="2">Flight muscle</tissue>
    </source>
</reference>
<evidence type="ECO:0000313" key="3">
    <source>
        <dbReference type="Proteomes" id="UP000527355"/>
    </source>
</evidence>
<protein>
    <submittedName>
        <fullName evidence="2">UBX domain protein 1</fullName>
    </submittedName>
</protein>
<dbReference type="Proteomes" id="UP000527355">
    <property type="component" value="Unassembled WGS sequence"/>
</dbReference>
<name>A0A7J7RI10_MYOMY</name>
<evidence type="ECO:0000256" key="1">
    <source>
        <dbReference type="SAM" id="MobiDB-lite"/>
    </source>
</evidence>
<feature type="region of interest" description="Disordered" evidence="1">
    <location>
        <begin position="1"/>
        <end position="39"/>
    </location>
</feature>
<comment type="caution">
    <text evidence="2">The sequence shown here is derived from an EMBL/GenBank/DDBJ whole genome shotgun (WGS) entry which is preliminary data.</text>
</comment>
<dbReference type="AlphaFoldDB" id="A0A7J7RI10"/>
<evidence type="ECO:0000313" key="2">
    <source>
        <dbReference type="EMBL" id="KAF6275657.1"/>
    </source>
</evidence>
<dbReference type="EMBL" id="JABWUV010000027">
    <property type="protein sequence ID" value="KAF6275657.1"/>
    <property type="molecule type" value="Genomic_DNA"/>
</dbReference>